<dbReference type="PANTHER" id="PTHR24413">
    <property type="entry name" value="SPECKLE-TYPE POZ PROTEIN"/>
    <property type="match status" value="1"/>
</dbReference>
<sequence length="496" mass="57007">MTESRKCFTFIWKIKNFSFCFNGKCILSPSFDAQTLDGIKWEVGISFNIEKNVACLISAREYNASVLKWPELDFELSFLAGDGSVLHSKIFIKKILQYPDFSLLYVIKDKTFFHQKHLFIPGDTLTVRCRMWKSGESISQSEMCFAETQIETFSSKAFVGSIKRFSSLQAGEKYPLCVKSPSTEISFCSTNLSIVSDGKLEVEVIPISRPFVIFYYRCKIFILDRRGNKVKSGDGEFYDTQSHSIPLTFSKDYLVNSKEYFLPNDELTICCDFILPGTKAEQELKHIYDCQDMNEITSNINNQDESSEKPRIENSATLKDDLISLLNEGIFCDTKLKTATKTFPAHIAVLSARSQVFKSMFATDIRVKMDNCVGIDDLDADTVRRMLLFIYSDTLDDLDYESAKSLYFAADKYSIVSLKLRCSRFLKQKLLQSNCCDVLLLADRHQDNDLKKAVQEYIAKNGEEVLFSDEWKNLEKDHSLLTIEVLRFMYLKNRRN</sequence>
<dbReference type="InterPro" id="IPR002083">
    <property type="entry name" value="MATH/TRAF_dom"/>
</dbReference>
<evidence type="ECO:0000313" key="2">
    <source>
        <dbReference type="EMBL" id="KAF8771425.1"/>
    </source>
</evidence>
<dbReference type="Proteomes" id="UP000807504">
    <property type="component" value="Unassembled WGS sequence"/>
</dbReference>
<dbReference type="Gene3D" id="3.30.710.10">
    <property type="entry name" value="Potassium Channel Kv1.1, Chain A"/>
    <property type="match status" value="1"/>
</dbReference>
<dbReference type="PROSITE" id="PS50097">
    <property type="entry name" value="BTB"/>
    <property type="match status" value="1"/>
</dbReference>
<comment type="caution">
    <text evidence="2">The sequence shown here is derived from an EMBL/GenBank/DDBJ whole genome shotgun (WGS) entry which is preliminary data.</text>
</comment>
<gene>
    <name evidence="2" type="ORF">HNY73_018849</name>
</gene>
<dbReference type="Gene3D" id="1.25.40.420">
    <property type="match status" value="1"/>
</dbReference>
<reference evidence="2" key="1">
    <citation type="journal article" date="2020" name="bioRxiv">
        <title>Chromosome-level reference genome of the European wasp spider Argiope bruennichi: a resource for studies on range expansion and evolutionary adaptation.</title>
        <authorList>
            <person name="Sheffer M.M."/>
            <person name="Hoppe A."/>
            <person name="Krehenwinkel H."/>
            <person name="Uhl G."/>
            <person name="Kuss A.W."/>
            <person name="Jensen L."/>
            <person name="Jensen C."/>
            <person name="Gillespie R.G."/>
            <person name="Hoff K.J."/>
            <person name="Prost S."/>
        </authorList>
    </citation>
    <scope>NUCLEOTIDE SEQUENCE</scope>
</reference>
<dbReference type="InterPro" id="IPR000210">
    <property type="entry name" value="BTB/POZ_dom"/>
</dbReference>
<dbReference type="SUPFAM" id="SSF49599">
    <property type="entry name" value="TRAF domain-like"/>
    <property type="match status" value="2"/>
</dbReference>
<dbReference type="Gene3D" id="2.60.210.10">
    <property type="entry name" value="Apoptosis, Tumor Necrosis Factor Receptor Associated Protein 2, Chain A"/>
    <property type="match status" value="1"/>
</dbReference>
<dbReference type="SMART" id="SM00225">
    <property type="entry name" value="BTB"/>
    <property type="match status" value="1"/>
</dbReference>
<dbReference type="Pfam" id="PF00651">
    <property type="entry name" value="BTB"/>
    <property type="match status" value="1"/>
</dbReference>
<feature type="domain" description="BTB" evidence="1">
    <location>
        <begin position="332"/>
        <end position="399"/>
    </location>
</feature>
<protein>
    <submittedName>
        <fullName evidence="2">TD and POZ domain-containing protein 1</fullName>
    </submittedName>
</protein>
<keyword evidence="3" id="KW-1185">Reference proteome</keyword>
<evidence type="ECO:0000313" key="3">
    <source>
        <dbReference type="Proteomes" id="UP000807504"/>
    </source>
</evidence>
<accession>A0A8T0EHN2</accession>
<reference evidence="2" key="2">
    <citation type="submission" date="2020-06" db="EMBL/GenBank/DDBJ databases">
        <authorList>
            <person name="Sheffer M."/>
        </authorList>
    </citation>
    <scope>NUCLEOTIDE SEQUENCE</scope>
</reference>
<dbReference type="GO" id="GO:0030163">
    <property type="term" value="P:protein catabolic process"/>
    <property type="evidence" value="ECO:0007669"/>
    <property type="project" value="UniProtKB-ARBA"/>
</dbReference>
<dbReference type="AlphaFoldDB" id="A0A8T0EHN2"/>
<evidence type="ECO:0000259" key="1">
    <source>
        <dbReference type="PROSITE" id="PS50097"/>
    </source>
</evidence>
<name>A0A8T0EHN2_ARGBR</name>
<dbReference type="CDD" id="cd00121">
    <property type="entry name" value="MATH"/>
    <property type="match status" value="1"/>
</dbReference>
<dbReference type="Pfam" id="PF07707">
    <property type="entry name" value="BACK"/>
    <property type="match status" value="1"/>
</dbReference>
<organism evidence="2 3">
    <name type="scientific">Argiope bruennichi</name>
    <name type="common">Wasp spider</name>
    <name type="synonym">Aranea bruennichi</name>
    <dbReference type="NCBI Taxonomy" id="94029"/>
    <lineage>
        <taxon>Eukaryota</taxon>
        <taxon>Metazoa</taxon>
        <taxon>Ecdysozoa</taxon>
        <taxon>Arthropoda</taxon>
        <taxon>Chelicerata</taxon>
        <taxon>Arachnida</taxon>
        <taxon>Araneae</taxon>
        <taxon>Araneomorphae</taxon>
        <taxon>Entelegynae</taxon>
        <taxon>Araneoidea</taxon>
        <taxon>Araneidae</taxon>
        <taxon>Argiope</taxon>
    </lineage>
</organism>
<dbReference type="CDD" id="cd14733">
    <property type="entry name" value="BACK"/>
    <property type="match status" value="1"/>
</dbReference>
<dbReference type="SUPFAM" id="SSF54695">
    <property type="entry name" value="POZ domain"/>
    <property type="match status" value="1"/>
</dbReference>
<dbReference type="EMBL" id="JABXBU010002228">
    <property type="protein sequence ID" value="KAF8771425.1"/>
    <property type="molecule type" value="Genomic_DNA"/>
</dbReference>
<dbReference type="InterPro" id="IPR011705">
    <property type="entry name" value="BACK"/>
</dbReference>
<dbReference type="InterPro" id="IPR011333">
    <property type="entry name" value="SKP1/BTB/POZ_sf"/>
</dbReference>
<proteinExistence type="predicted"/>
<dbReference type="InterPro" id="IPR008974">
    <property type="entry name" value="TRAF-like"/>
</dbReference>